<dbReference type="EMBL" id="VMNX01000161">
    <property type="protein sequence ID" value="MPY52922.1"/>
    <property type="molecule type" value="Genomic_DNA"/>
</dbReference>
<dbReference type="PANTHER" id="PTHR34704:SF1">
    <property type="entry name" value="ATPASE"/>
    <property type="match status" value="1"/>
</dbReference>
<dbReference type="RefSeq" id="WP_152867102.1">
    <property type="nucleotide sequence ID" value="NZ_VMNX01000161.1"/>
</dbReference>
<organism evidence="3 4">
    <name type="scientific">Streptomyces acidicola</name>
    <dbReference type="NCBI Taxonomy" id="2596892"/>
    <lineage>
        <taxon>Bacteria</taxon>
        <taxon>Bacillati</taxon>
        <taxon>Actinomycetota</taxon>
        <taxon>Actinomycetes</taxon>
        <taxon>Kitasatosporales</taxon>
        <taxon>Streptomycetaceae</taxon>
        <taxon>Streptomyces</taxon>
    </lineage>
</organism>
<dbReference type="InterPro" id="IPR027417">
    <property type="entry name" value="P-loop_NTPase"/>
</dbReference>
<dbReference type="Pfam" id="PF13191">
    <property type="entry name" value="AAA_16"/>
    <property type="match status" value="1"/>
</dbReference>
<dbReference type="Gene3D" id="3.40.50.300">
    <property type="entry name" value="P-loop containing nucleotide triphosphate hydrolases"/>
    <property type="match status" value="1"/>
</dbReference>
<dbReference type="Pfam" id="PF03008">
    <property type="entry name" value="DUF234"/>
    <property type="match status" value="1"/>
</dbReference>
<dbReference type="AlphaFoldDB" id="A0A5N8X0V3"/>
<comment type="caution">
    <text evidence="3">The sequence shown here is derived from an EMBL/GenBank/DDBJ whole genome shotgun (WGS) entry which is preliminary data.</text>
</comment>
<reference evidence="3 4" key="1">
    <citation type="submission" date="2019-09" db="EMBL/GenBank/DDBJ databases">
        <authorList>
            <person name="Duangmal K."/>
            <person name="Teo W.F.A."/>
            <person name="Lipun K."/>
        </authorList>
    </citation>
    <scope>NUCLEOTIDE SEQUENCE [LARGE SCALE GENOMIC DNA]</scope>
    <source>
        <strain evidence="3 4">K1PN6</strain>
    </source>
</reference>
<dbReference type="SUPFAM" id="SSF52540">
    <property type="entry name" value="P-loop containing nucleoside triphosphate hydrolases"/>
    <property type="match status" value="1"/>
</dbReference>
<sequence>MAFTGRRRELRILDTWLDKVRSPSGGSAGQALVLKGRRRIGKTRLVQEFCARSGVPYAFFQATRSQPAPLARQALFDAVAEGEGLREHAQALAHAAPPGDWVRSLAAVAAALPAREPSILVLDEVPWLAEADPGFDAALKTAWDMYLSDRPVLLLLLGSDLAMMDRLTSYDHPFYGRAGQYTVGPLNPADVRDATELDAASAFDAYLVTGGFPEVVTGWRAGESLSAYLERQLEDPSSVLLTTGERSLAAEFPARLQAGRVLRAIGSGERTFSGIAARTGGSGGQPLAHGTLAPILTELIEAKKIVAVDMPLSTQPAPKLKRYRIADTYLRFWLAHLENAVAQAERGRGAQSLTRIEKSWPSWRGRAIEPVVREALVRLLPDDTFPDVSEVGGWWNRQNNPEVDLIGADSEPVAGAVRFVGSVKWRDDAPFDARDLTELAEHARQVPGAERAVPVAVTRTAPTKGVREDLAVCWQPGDLLGAWAA</sequence>
<dbReference type="InterPro" id="IPR004256">
    <property type="entry name" value="DUF234"/>
</dbReference>
<dbReference type="InterPro" id="IPR041664">
    <property type="entry name" value="AAA_16"/>
</dbReference>
<keyword evidence="4" id="KW-1185">Reference proteome</keyword>
<evidence type="ECO:0000259" key="1">
    <source>
        <dbReference type="Pfam" id="PF03008"/>
    </source>
</evidence>
<evidence type="ECO:0000313" key="4">
    <source>
        <dbReference type="Proteomes" id="UP000373149"/>
    </source>
</evidence>
<accession>A0A5N8X0V3</accession>
<feature type="domain" description="Orc1-like AAA ATPase" evidence="2">
    <location>
        <begin position="3"/>
        <end position="133"/>
    </location>
</feature>
<evidence type="ECO:0000313" key="3">
    <source>
        <dbReference type="EMBL" id="MPY52922.1"/>
    </source>
</evidence>
<protein>
    <submittedName>
        <fullName evidence="3">AAA family ATPase</fullName>
    </submittedName>
</protein>
<evidence type="ECO:0000259" key="2">
    <source>
        <dbReference type="Pfam" id="PF13191"/>
    </source>
</evidence>
<gene>
    <name evidence="3" type="ORF">FPZ41_31920</name>
</gene>
<feature type="domain" description="DUF234" evidence="1">
    <location>
        <begin position="333"/>
        <end position="427"/>
    </location>
</feature>
<dbReference type="PANTHER" id="PTHR34704">
    <property type="entry name" value="ATPASE"/>
    <property type="match status" value="1"/>
</dbReference>
<name>A0A5N8X0V3_9ACTN</name>
<dbReference type="Proteomes" id="UP000373149">
    <property type="component" value="Unassembled WGS sequence"/>
</dbReference>
<proteinExistence type="predicted"/>